<organism evidence="2 3">
    <name type="scientific">Pseudomonas wadenswilerensis</name>
    <dbReference type="NCBI Taxonomy" id="1785161"/>
    <lineage>
        <taxon>Bacteria</taxon>
        <taxon>Pseudomonadati</taxon>
        <taxon>Pseudomonadota</taxon>
        <taxon>Gammaproteobacteria</taxon>
        <taxon>Pseudomonadales</taxon>
        <taxon>Pseudomonadaceae</taxon>
        <taxon>Pseudomonas</taxon>
    </lineage>
</organism>
<dbReference type="PROSITE" id="PS51186">
    <property type="entry name" value="GNAT"/>
    <property type="match status" value="1"/>
</dbReference>
<dbReference type="Pfam" id="PF13302">
    <property type="entry name" value="Acetyltransf_3"/>
    <property type="match status" value="1"/>
</dbReference>
<dbReference type="Gene3D" id="3.40.630.30">
    <property type="match status" value="1"/>
</dbReference>
<name>A0A380T0B2_9PSED</name>
<gene>
    <name evidence="2" type="ORF">CCOS864_02398</name>
</gene>
<keyword evidence="2" id="KW-0808">Transferase</keyword>
<dbReference type="InterPro" id="IPR016181">
    <property type="entry name" value="Acyl_CoA_acyltransferase"/>
</dbReference>
<sequence length="166" mass="18558">MDLPRRLRSKQLKLHAPELTFAAQLQAVLNANYGFHREFLPWARDDWTLEQARQSLLQARQNWAAPQGEKRYYLFLASGELIGCLGVRPDAQGKVGLGYWIAEGHARQGLMTEALETLLPVLEGSLLWLTTSPANVACQRLAEGLGFRRVAAAGGANARLRYELRC</sequence>
<reference evidence="3" key="1">
    <citation type="submission" date="2018-07" db="EMBL/GenBank/DDBJ databases">
        <authorList>
            <person name="Blom J."/>
        </authorList>
    </citation>
    <scope>NUCLEOTIDE SEQUENCE [LARGE SCALE GENOMIC DNA]</scope>
    <source>
        <strain evidence="3">CCOS 864</strain>
    </source>
</reference>
<dbReference type="SUPFAM" id="SSF55729">
    <property type="entry name" value="Acyl-CoA N-acyltransferases (Nat)"/>
    <property type="match status" value="1"/>
</dbReference>
<proteinExistence type="predicted"/>
<evidence type="ECO:0000313" key="3">
    <source>
        <dbReference type="Proteomes" id="UP000255177"/>
    </source>
</evidence>
<dbReference type="InterPro" id="IPR051531">
    <property type="entry name" value="N-acetyltransferase"/>
</dbReference>
<keyword evidence="3" id="KW-1185">Reference proteome</keyword>
<dbReference type="AlphaFoldDB" id="A0A380T0B2"/>
<dbReference type="Proteomes" id="UP000255177">
    <property type="component" value="Unassembled WGS sequence"/>
</dbReference>
<protein>
    <submittedName>
        <fullName evidence="2">Acetyltransferase family protein</fullName>
    </submittedName>
</protein>
<evidence type="ECO:0000313" key="2">
    <source>
        <dbReference type="EMBL" id="SUQ62948.1"/>
    </source>
</evidence>
<dbReference type="InterPro" id="IPR000182">
    <property type="entry name" value="GNAT_dom"/>
</dbReference>
<dbReference type="PANTHER" id="PTHR43792">
    <property type="entry name" value="GNAT FAMILY, PUTATIVE (AFU_ORTHOLOGUE AFUA_3G00765)-RELATED-RELATED"/>
    <property type="match status" value="1"/>
</dbReference>
<dbReference type="GO" id="GO:0016747">
    <property type="term" value="F:acyltransferase activity, transferring groups other than amino-acyl groups"/>
    <property type="evidence" value="ECO:0007669"/>
    <property type="project" value="InterPro"/>
</dbReference>
<accession>A0A380T0B2</accession>
<dbReference type="EMBL" id="UIDD01000007">
    <property type="protein sequence ID" value="SUQ62948.1"/>
    <property type="molecule type" value="Genomic_DNA"/>
</dbReference>
<evidence type="ECO:0000259" key="1">
    <source>
        <dbReference type="PROSITE" id="PS51186"/>
    </source>
</evidence>
<dbReference type="RefSeq" id="WP_115086534.1">
    <property type="nucleotide sequence ID" value="NZ_CBCSFG010000013.1"/>
</dbReference>
<feature type="domain" description="N-acetyltransferase" evidence="1">
    <location>
        <begin position="19"/>
        <end position="166"/>
    </location>
</feature>